<evidence type="ECO:0000256" key="2">
    <source>
        <dbReference type="ARBA" id="ARBA00022448"/>
    </source>
</evidence>
<dbReference type="InterPro" id="IPR003439">
    <property type="entry name" value="ABC_transporter-like_ATP-bd"/>
</dbReference>
<comment type="similarity">
    <text evidence="1">Belongs to the ABC transporter superfamily.</text>
</comment>
<dbReference type="GO" id="GO:0055085">
    <property type="term" value="P:transmembrane transport"/>
    <property type="evidence" value="ECO:0007669"/>
    <property type="project" value="UniProtKB-ARBA"/>
</dbReference>
<feature type="domain" description="ABC transporter" evidence="5">
    <location>
        <begin position="12"/>
        <end position="727"/>
    </location>
</feature>
<dbReference type="GO" id="GO:0015833">
    <property type="term" value="P:peptide transport"/>
    <property type="evidence" value="ECO:0007669"/>
    <property type="project" value="InterPro"/>
</dbReference>
<dbReference type="GO" id="GO:0005524">
    <property type="term" value="F:ATP binding"/>
    <property type="evidence" value="ECO:0007669"/>
    <property type="project" value="UniProtKB-KW"/>
</dbReference>
<dbReference type="InterPro" id="IPR027417">
    <property type="entry name" value="P-loop_NTPase"/>
</dbReference>
<evidence type="ECO:0000256" key="3">
    <source>
        <dbReference type="ARBA" id="ARBA00022741"/>
    </source>
</evidence>
<dbReference type="RefSeq" id="WP_169604911.1">
    <property type="nucleotide sequence ID" value="NZ_CP051481.1"/>
</dbReference>
<dbReference type="InterPro" id="IPR003593">
    <property type="entry name" value="AAA+_ATPase"/>
</dbReference>
<gene>
    <name evidence="6" type="ORF">HGG69_00770</name>
</gene>
<dbReference type="SUPFAM" id="SSF52540">
    <property type="entry name" value="P-loop containing nucleoside triphosphate hydrolases"/>
    <property type="match status" value="1"/>
</dbReference>
<dbReference type="SMART" id="SM00382">
    <property type="entry name" value="AAA"/>
    <property type="match status" value="1"/>
</dbReference>
<keyword evidence="2" id="KW-0813">Transport</keyword>
<organism evidence="6 7">
    <name type="scientific">Mycoplasma phocoenae</name>
    <dbReference type="NCBI Taxonomy" id="754517"/>
    <lineage>
        <taxon>Bacteria</taxon>
        <taxon>Bacillati</taxon>
        <taxon>Mycoplasmatota</taxon>
        <taxon>Mollicutes</taxon>
        <taxon>Mycoplasmataceae</taxon>
        <taxon>Mycoplasma</taxon>
    </lineage>
</organism>
<reference evidence="6 7" key="1">
    <citation type="submission" date="2020-04" db="EMBL/GenBank/DDBJ databases">
        <title>Novel Mycoplasma species detected in Phocoena phocoena (harbor porpoise) from the USA.</title>
        <authorList>
            <person name="Volokhov D.V."/>
        </authorList>
    </citation>
    <scope>NUCLEOTIDE SEQUENCE [LARGE SCALE GENOMIC DNA]</scope>
    <source>
        <strain evidence="6 7">Phocoena C-264-GEN</strain>
    </source>
</reference>
<dbReference type="Pfam" id="PF08352">
    <property type="entry name" value="oligo_HPY"/>
    <property type="match status" value="1"/>
</dbReference>
<accession>A0A858U308</accession>
<dbReference type="PANTHER" id="PTHR43776:SF7">
    <property type="entry name" value="D,D-DIPEPTIDE TRANSPORT ATP-BINDING PROTEIN DDPF-RELATED"/>
    <property type="match status" value="1"/>
</dbReference>
<dbReference type="PROSITE" id="PS00211">
    <property type="entry name" value="ABC_TRANSPORTER_1"/>
    <property type="match status" value="1"/>
</dbReference>
<name>A0A858U308_9MOLU</name>
<dbReference type="KEGG" id="mphe:HGG69_00770"/>
<dbReference type="InterPro" id="IPR017871">
    <property type="entry name" value="ABC_transporter-like_CS"/>
</dbReference>
<evidence type="ECO:0000259" key="5">
    <source>
        <dbReference type="PROSITE" id="PS50893"/>
    </source>
</evidence>
<dbReference type="Proteomes" id="UP000501060">
    <property type="component" value="Chromosome"/>
</dbReference>
<dbReference type="Pfam" id="PF00005">
    <property type="entry name" value="ABC_tran"/>
    <property type="match status" value="2"/>
</dbReference>
<evidence type="ECO:0000313" key="7">
    <source>
        <dbReference type="Proteomes" id="UP000501060"/>
    </source>
</evidence>
<dbReference type="PROSITE" id="PS50893">
    <property type="entry name" value="ABC_TRANSPORTER_2"/>
    <property type="match status" value="1"/>
</dbReference>
<dbReference type="PANTHER" id="PTHR43776">
    <property type="entry name" value="TRANSPORT ATP-BINDING PROTEIN"/>
    <property type="match status" value="1"/>
</dbReference>
<keyword evidence="4 6" id="KW-0067">ATP-binding</keyword>
<evidence type="ECO:0000313" key="6">
    <source>
        <dbReference type="EMBL" id="QJG66860.1"/>
    </source>
</evidence>
<keyword evidence="3" id="KW-0547">Nucleotide-binding</keyword>
<evidence type="ECO:0000256" key="1">
    <source>
        <dbReference type="ARBA" id="ARBA00005417"/>
    </source>
</evidence>
<dbReference type="GO" id="GO:0016887">
    <property type="term" value="F:ATP hydrolysis activity"/>
    <property type="evidence" value="ECO:0007669"/>
    <property type="project" value="InterPro"/>
</dbReference>
<dbReference type="EMBL" id="CP051481">
    <property type="protein sequence ID" value="QJG66860.1"/>
    <property type="molecule type" value="Genomic_DNA"/>
</dbReference>
<proteinExistence type="inferred from homology"/>
<dbReference type="InterPro" id="IPR050319">
    <property type="entry name" value="ABC_transp_ATP-bind"/>
</dbReference>
<dbReference type="InterPro" id="IPR013563">
    <property type="entry name" value="Oligopep_ABC_C"/>
</dbReference>
<keyword evidence="7" id="KW-1185">Reference proteome</keyword>
<protein>
    <submittedName>
        <fullName evidence="6">ATP-binding cassette domain-containing protein</fullName>
    </submittedName>
</protein>
<sequence length="812" mass="96204">MKNNNSEKKVILEIDNLKKYFINGNHVNKAVDGVSFKVHEGEVVGLIGESGSGKTTIGRSLLRLYDEYNGFVRLDKKIISGKKISNKRNKFLRRNVQMIFQDPHASLNGQKTIFSTLKEPLVVNKIMKENISDLFSDWKDVKSNFKYTFRIKTKTLEIENLGLFNKLAENFVKEWTKNFEEIQFNSSLNLEDNFNLYYAFLEEKQIMESDIIDKMYSNTTKLIEYYKEKQKEFRSNILTEDEILVNNLKKQHKDALLGSKLSKKQVKQHYELIDKKAELDDFETKLHDFKLINKNTFKNYIQEFKHEIKLIKNNRLSTTDLDFYAYNLKRELLDKHTIKYIKDVQYSLRYLTFNQIKEFIQELKLYTMNFYTEFLSFDYQPKLKQKINKVIDSDFKFDCKKFVATSKENEDDIKKDQKRVIDTIAHLEKELKKQQKPFVCEHQLAKIEQELSKALIWQREELDKFVEHNKAYVATLDEEIVKINKIYYDLRDEIKQLTHKFDKKHTEFIEFIKHQASLDKTKIKFWINKYNTIVQNKFETQKSFNIEYKYLLKDIGNIDLLLGNNKSIINRMFNNKAKTFDKIYSHFLMLPVTKLRIQGLLYKTIIYKTLEDVGLLKQFAYRYPHEFSGGQRQRIVIARALITNPKIIVADEPIASLDISIQAQVVNLLKDLCKTKNIGLIFIAHDLSMIEYVADRVQIMHLGKIVESGDTEAIYKNPVHPYTINLFKAIPKISNANEKFENISFELNYLSEQKFPFIPKEYKVEEDHYVYGTEEQVYKWVSEQENPEQFNIESVTEISLEEVESSKKKNKK</sequence>
<dbReference type="Gene3D" id="3.40.50.300">
    <property type="entry name" value="P-loop containing nucleotide triphosphate hydrolases"/>
    <property type="match status" value="2"/>
</dbReference>
<dbReference type="AlphaFoldDB" id="A0A858U308"/>
<evidence type="ECO:0000256" key="4">
    <source>
        <dbReference type="ARBA" id="ARBA00022840"/>
    </source>
</evidence>